<keyword evidence="1" id="KW-0732">Signal</keyword>
<keyword evidence="3" id="KW-0378">Hydrolase</keyword>
<dbReference type="AlphaFoldDB" id="A0A9X1SH72"/>
<proteinExistence type="predicted"/>
<evidence type="ECO:0000313" key="4">
    <source>
        <dbReference type="Proteomes" id="UP001139103"/>
    </source>
</evidence>
<dbReference type="Pfam" id="PF13472">
    <property type="entry name" value="Lipase_GDSL_2"/>
    <property type="match status" value="1"/>
</dbReference>
<evidence type="ECO:0000313" key="3">
    <source>
        <dbReference type="EMBL" id="MCC9630895.1"/>
    </source>
</evidence>
<dbReference type="InterPro" id="IPR013830">
    <property type="entry name" value="SGNH_hydro"/>
</dbReference>
<dbReference type="RefSeq" id="WP_230222413.1">
    <property type="nucleotide sequence ID" value="NZ_JAJKFT010000010.1"/>
</dbReference>
<dbReference type="SUPFAM" id="SSF52266">
    <property type="entry name" value="SGNH hydrolase"/>
    <property type="match status" value="1"/>
</dbReference>
<evidence type="ECO:0000259" key="2">
    <source>
        <dbReference type="Pfam" id="PF13472"/>
    </source>
</evidence>
<name>A0A9X1SH72_9BACT</name>
<accession>A0A9X1SH72</accession>
<dbReference type="EMBL" id="JAJKFT010000010">
    <property type="protein sequence ID" value="MCC9630895.1"/>
    <property type="molecule type" value="Genomic_DNA"/>
</dbReference>
<gene>
    <name evidence="3" type="ORF">LOC68_21095</name>
</gene>
<protein>
    <submittedName>
        <fullName evidence="3">SGNH/GDSL hydrolase family protein</fullName>
    </submittedName>
</protein>
<dbReference type="GO" id="GO:0016788">
    <property type="term" value="F:hydrolase activity, acting on ester bonds"/>
    <property type="evidence" value="ECO:0007669"/>
    <property type="project" value="UniProtKB-ARBA"/>
</dbReference>
<evidence type="ECO:0000256" key="1">
    <source>
        <dbReference type="SAM" id="SignalP"/>
    </source>
</evidence>
<dbReference type="PANTHER" id="PTHR30383">
    <property type="entry name" value="THIOESTERASE 1/PROTEASE 1/LYSOPHOSPHOLIPASE L1"/>
    <property type="match status" value="1"/>
</dbReference>
<dbReference type="InterPro" id="IPR051532">
    <property type="entry name" value="Ester_Hydrolysis_Enzymes"/>
</dbReference>
<organism evidence="3 4">
    <name type="scientific">Blastopirellula sediminis</name>
    <dbReference type="NCBI Taxonomy" id="2894196"/>
    <lineage>
        <taxon>Bacteria</taxon>
        <taxon>Pseudomonadati</taxon>
        <taxon>Planctomycetota</taxon>
        <taxon>Planctomycetia</taxon>
        <taxon>Pirellulales</taxon>
        <taxon>Pirellulaceae</taxon>
        <taxon>Blastopirellula</taxon>
    </lineage>
</organism>
<dbReference type="Proteomes" id="UP001139103">
    <property type="component" value="Unassembled WGS sequence"/>
</dbReference>
<feature type="signal peptide" evidence="1">
    <location>
        <begin position="1"/>
        <end position="22"/>
    </location>
</feature>
<sequence length="376" mass="42059">MTRLPKTWFVAALLLSASVCAAAEPNAESLQLTLPPVGYATVGAEMNVYFDNLVLADDSQELKFVVTSDLGTTESRRWTATPTEDQIGDHNWQVEVLKGDQSLAKGTMRWHVSPAQVKTPREVSLLLIGDSLTHATLYPNEIAQRLDYSGLSKWTMFGTHRPTNAGPGVAHEGYGGWTWESFLKRYVAKPDLAKRQHSSPFVFLDEKEPKLNISKYLEEACQGKTPDYVVIFLGINDCFRADSQDPVKLDQHIDRVLQNADAFLQAFHQAAPETEFGLCLCTPGNSRDEAFTANYQDKYTRDGWKRIQHRLVQRQLKHFGGDHPLHDQLEIIPLELNLDTIDGYPSNNAVHPNAAGYKQIGASIHAWLMAQLTKAD</sequence>
<comment type="caution">
    <text evidence="3">The sequence shown here is derived from an EMBL/GenBank/DDBJ whole genome shotgun (WGS) entry which is preliminary data.</text>
</comment>
<dbReference type="InterPro" id="IPR036514">
    <property type="entry name" value="SGNH_hydro_sf"/>
</dbReference>
<keyword evidence="4" id="KW-1185">Reference proteome</keyword>
<dbReference type="CDD" id="cd00229">
    <property type="entry name" value="SGNH_hydrolase"/>
    <property type="match status" value="1"/>
</dbReference>
<reference evidence="3" key="1">
    <citation type="submission" date="2021-11" db="EMBL/GenBank/DDBJ databases">
        <title>Genome sequence.</title>
        <authorList>
            <person name="Sun Q."/>
        </authorList>
    </citation>
    <scope>NUCLEOTIDE SEQUENCE</scope>
    <source>
        <strain evidence="3">JC732</strain>
    </source>
</reference>
<feature type="chain" id="PRO_5040749574" evidence="1">
    <location>
        <begin position="23"/>
        <end position="376"/>
    </location>
</feature>
<feature type="domain" description="SGNH hydrolase-type esterase" evidence="2">
    <location>
        <begin position="128"/>
        <end position="358"/>
    </location>
</feature>
<dbReference type="Gene3D" id="3.40.50.1110">
    <property type="entry name" value="SGNH hydrolase"/>
    <property type="match status" value="1"/>
</dbReference>